<dbReference type="RefSeq" id="WP_182968757.1">
    <property type="nucleotide sequence ID" value="NZ_BAABGC010000056.1"/>
</dbReference>
<dbReference type="InterPro" id="IPR015943">
    <property type="entry name" value="WD40/YVTN_repeat-like_dom_sf"/>
</dbReference>
<feature type="signal peptide" evidence="1">
    <location>
        <begin position="1"/>
        <end position="24"/>
    </location>
</feature>
<keyword evidence="3" id="KW-1185">Reference proteome</keyword>
<dbReference type="EMBL" id="JABEQL010000039">
    <property type="protein sequence ID" value="MBB2181029.1"/>
    <property type="molecule type" value="Genomic_DNA"/>
</dbReference>
<dbReference type="InterPro" id="IPR011048">
    <property type="entry name" value="Haem_d1_sf"/>
</dbReference>
<dbReference type="SUPFAM" id="SSF51004">
    <property type="entry name" value="C-terminal (heme d1) domain of cytochrome cd1-nitrite reductase"/>
    <property type="match status" value="1"/>
</dbReference>
<gene>
    <name evidence="2" type="ORF">HLH29_18035</name>
</gene>
<keyword evidence="1" id="KW-0732">Signal</keyword>
<dbReference type="InterPro" id="IPR051200">
    <property type="entry name" value="Host-pathogen_enzymatic-act"/>
</dbReference>
<organism evidence="2 3">
    <name type="scientific">Gluconacetobacter tumulicola</name>
    <dbReference type="NCBI Taxonomy" id="1017177"/>
    <lineage>
        <taxon>Bacteria</taxon>
        <taxon>Pseudomonadati</taxon>
        <taxon>Pseudomonadota</taxon>
        <taxon>Alphaproteobacteria</taxon>
        <taxon>Acetobacterales</taxon>
        <taxon>Acetobacteraceae</taxon>
        <taxon>Gluconacetobacter</taxon>
    </lineage>
</organism>
<reference evidence="2 3" key="1">
    <citation type="submission" date="2020-04" db="EMBL/GenBank/DDBJ databases">
        <title>Description of novel Gluconacetobacter.</title>
        <authorList>
            <person name="Sombolestani A."/>
        </authorList>
    </citation>
    <scope>NUCLEOTIDE SEQUENCE [LARGE SCALE GENOMIC DNA]</scope>
    <source>
        <strain evidence="2 3">LMG 27725</strain>
    </source>
</reference>
<dbReference type="AlphaFoldDB" id="A0A7W4JGW3"/>
<name>A0A7W4JGW3_9PROT</name>
<dbReference type="Gene3D" id="2.130.10.10">
    <property type="entry name" value="YVTN repeat-like/Quinoprotein amine dehydrogenase"/>
    <property type="match status" value="2"/>
</dbReference>
<protein>
    <submittedName>
        <fullName evidence="2">Uncharacterized protein</fullName>
    </submittedName>
</protein>
<dbReference type="PANTHER" id="PTHR47197:SF3">
    <property type="entry name" value="DIHYDRO-HEME D1 DEHYDROGENASE"/>
    <property type="match status" value="1"/>
</dbReference>
<evidence type="ECO:0000256" key="1">
    <source>
        <dbReference type="SAM" id="SignalP"/>
    </source>
</evidence>
<feature type="chain" id="PRO_5031184083" evidence="1">
    <location>
        <begin position="25"/>
        <end position="349"/>
    </location>
</feature>
<accession>A0A7W4JGW3</accession>
<evidence type="ECO:0000313" key="2">
    <source>
        <dbReference type="EMBL" id="MBB2181029.1"/>
    </source>
</evidence>
<sequence>MKTLFAAFSVATLTLWPFPTPARAGPDTAAWEPQGAVDFPDVKSGPYSDYVTTDPERHRVFTTMQASHEVVVSDYETRTVIATIPGFGNPHGVVYRADTDRLYVSDGTGKVEIFDGTHFTHLKTIALRAGVDGIVVDPGDKRRIYVANGGDDAGDPHAHLTVIDTDRDSVAGDIVFDTPVLEQGVIDHDGGALYLNLPLKASVAIVDLHSLRVTGQRKVPSCAKNMSIALARPWGRLFVACRTDSMHGTIVALDLANKAQPTVLPAHGWIDSLWLDSGRRRLIASSGDGFVETWRYAPDGTFRKYADTDTSIMAKTSYFDPVADRLFVSVPHLGFPTDYARVLVFSPAR</sequence>
<evidence type="ECO:0000313" key="3">
    <source>
        <dbReference type="Proteomes" id="UP000525623"/>
    </source>
</evidence>
<comment type="caution">
    <text evidence="2">The sequence shown here is derived from an EMBL/GenBank/DDBJ whole genome shotgun (WGS) entry which is preliminary data.</text>
</comment>
<dbReference type="PANTHER" id="PTHR47197">
    <property type="entry name" value="PROTEIN NIRF"/>
    <property type="match status" value="1"/>
</dbReference>
<dbReference type="Proteomes" id="UP000525623">
    <property type="component" value="Unassembled WGS sequence"/>
</dbReference>
<proteinExistence type="predicted"/>